<reference evidence="3 4" key="1">
    <citation type="submission" date="2018-02" db="EMBL/GenBank/DDBJ databases">
        <title>FDA/CDC Antimicrobial Resistant Isolate Bank Genome Sequencing.</title>
        <authorList>
            <person name="Benahmed F.H."/>
            <person name="Lutgring J.D."/>
            <person name="Yoo B."/>
            <person name="Machado M."/>
            <person name="Brown A."/>
            <person name="McAllister G."/>
            <person name="Perry A."/>
            <person name="Halpin A.L."/>
            <person name="Vavikolanu K."/>
            <person name="Ott S."/>
            <person name="Zhao X."/>
            <person name="Tallon L.J."/>
            <person name="Sadzewicz L."/>
            <person name="Aluvathingal J."/>
            <person name="Nadendla S."/>
            <person name="Voskania-kordi A."/>
            <person name="Simonyan V."/>
            <person name="Patel J."/>
            <person name="Shawar R.M."/>
        </authorList>
    </citation>
    <scope>NUCLEOTIDE SEQUENCE [LARGE SCALE GENOMIC DNA]</scope>
    <source>
        <strain evidence="3 4">AR_0356</strain>
    </source>
</reference>
<dbReference type="PANTHER" id="PTHR30273">
    <property type="entry name" value="PERIPLASMIC SIGNAL SENSOR AND SIGMA FACTOR ACTIVATOR FECR-RELATED"/>
    <property type="match status" value="1"/>
</dbReference>
<feature type="domain" description="FecR protein" evidence="1">
    <location>
        <begin position="115"/>
        <end position="204"/>
    </location>
</feature>
<dbReference type="PANTHER" id="PTHR30273:SF2">
    <property type="entry name" value="PROTEIN FECR"/>
    <property type="match status" value="1"/>
</dbReference>
<dbReference type="InterPro" id="IPR032623">
    <property type="entry name" value="FecR_N"/>
</dbReference>
<proteinExistence type="predicted"/>
<accession>A0A2R3J1J2</accession>
<dbReference type="RefSeq" id="WP_058145974.1">
    <property type="nucleotide sequence ID" value="NZ_CP027169.1"/>
</dbReference>
<dbReference type="InterPro" id="IPR006860">
    <property type="entry name" value="FecR"/>
</dbReference>
<dbReference type="InterPro" id="IPR012373">
    <property type="entry name" value="Ferrdict_sens_TM"/>
</dbReference>
<dbReference type="PIRSF" id="PIRSF018266">
    <property type="entry name" value="FecR"/>
    <property type="match status" value="1"/>
</dbReference>
<dbReference type="GO" id="GO:0016989">
    <property type="term" value="F:sigma factor antagonist activity"/>
    <property type="evidence" value="ECO:0007669"/>
    <property type="project" value="TreeGrafter"/>
</dbReference>
<sequence>MSIALDGRIPSHILDEAADWLVRLQDSACSDATRQACARWRQLSPQHAHAWERAERLLQRLGSLPPALALPTLGRERGLDRRRAIKHLALVLGGASLGLATWRAEPLRDWLADQRTGVGEQRRLDLPDGSLLTLNTDSAVDLAFDASQRLVRLQRGEILVDSRAEPRPFRVATAEARLAAGAARFNVRQEHAATRIAVLAGRVELLPLYGRGHWLEAGESVRLGNDGEARPLARDDMPDAWTRGMLMADRMPLAELLGELGRYRRGVLRCDPQLARLAVSGAYPLLDLRRTLGMLQATYPLKVRGVTDYWITLLPA</sequence>
<keyword evidence="4" id="KW-1185">Reference proteome</keyword>
<organism evidence="3 4">
    <name type="scientific">Pseudomonas paraeruginosa</name>
    <dbReference type="NCBI Taxonomy" id="2994495"/>
    <lineage>
        <taxon>Bacteria</taxon>
        <taxon>Pseudomonadati</taxon>
        <taxon>Pseudomonadota</taxon>
        <taxon>Gammaproteobacteria</taxon>
        <taxon>Pseudomonadales</taxon>
        <taxon>Pseudomonadaceae</taxon>
        <taxon>Pseudomonas</taxon>
    </lineage>
</organism>
<dbReference type="Pfam" id="PF16220">
    <property type="entry name" value="DUF4880"/>
    <property type="match status" value="1"/>
</dbReference>
<protein>
    <submittedName>
        <fullName evidence="3">FecR family protein</fullName>
    </submittedName>
</protein>
<evidence type="ECO:0000313" key="3">
    <source>
        <dbReference type="EMBL" id="AVK07996.1"/>
    </source>
</evidence>
<dbReference type="Proteomes" id="UP000238390">
    <property type="component" value="Chromosome"/>
</dbReference>
<feature type="domain" description="FecR N-terminal" evidence="2">
    <location>
        <begin position="15"/>
        <end position="57"/>
    </location>
</feature>
<dbReference type="EMBL" id="CP027169">
    <property type="protein sequence ID" value="AVK07996.1"/>
    <property type="molecule type" value="Genomic_DNA"/>
</dbReference>
<evidence type="ECO:0000259" key="1">
    <source>
        <dbReference type="Pfam" id="PF04773"/>
    </source>
</evidence>
<dbReference type="Pfam" id="PF04773">
    <property type="entry name" value="FecR"/>
    <property type="match status" value="1"/>
</dbReference>
<dbReference type="Gene3D" id="2.60.120.1440">
    <property type="match status" value="1"/>
</dbReference>
<gene>
    <name evidence="3" type="ORF">CSB93_4613</name>
</gene>
<name>A0A2R3J1J2_9PSED</name>
<dbReference type="AlphaFoldDB" id="A0A2R3J1J2"/>
<evidence type="ECO:0000259" key="2">
    <source>
        <dbReference type="Pfam" id="PF16220"/>
    </source>
</evidence>
<evidence type="ECO:0000313" key="4">
    <source>
        <dbReference type="Proteomes" id="UP000238390"/>
    </source>
</evidence>